<protein>
    <recommendedName>
        <fullName evidence="7">allantoinase</fullName>
        <ecNumber evidence="7">3.5.2.5</ecNumber>
    </recommendedName>
</protein>
<evidence type="ECO:0000256" key="10">
    <source>
        <dbReference type="ARBA" id="ARBA00022833"/>
    </source>
</evidence>
<dbReference type="GO" id="GO:0005737">
    <property type="term" value="C:cytoplasm"/>
    <property type="evidence" value="ECO:0007669"/>
    <property type="project" value="TreeGrafter"/>
</dbReference>
<evidence type="ECO:0000259" key="11">
    <source>
        <dbReference type="Pfam" id="PF01979"/>
    </source>
</evidence>
<dbReference type="PANTHER" id="PTHR43668:SF2">
    <property type="entry name" value="ALLANTOINASE"/>
    <property type="match status" value="1"/>
</dbReference>
<comment type="function">
    <text evidence="2">Catalyzes the reversible cyclization of carbamoyl aspartate to dihydroorotate.</text>
</comment>
<dbReference type="GO" id="GO:0006145">
    <property type="term" value="P:purine nucleobase catabolic process"/>
    <property type="evidence" value="ECO:0007669"/>
    <property type="project" value="TreeGrafter"/>
</dbReference>
<comment type="similarity">
    <text evidence="5">Belongs to the metallo-dependent hydrolases superfamily. Allantoinase family.</text>
</comment>
<comment type="caution">
    <text evidence="12">The sequence shown here is derived from an EMBL/GenBank/DDBJ whole genome shotgun (WGS) entry which is preliminary data.</text>
</comment>
<evidence type="ECO:0000256" key="3">
    <source>
        <dbReference type="ARBA" id="ARBA00004968"/>
    </source>
</evidence>
<evidence type="ECO:0000256" key="6">
    <source>
        <dbReference type="ARBA" id="ARBA00011881"/>
    </source>
</evidence>
<feature type="domain" description="Amidohydrolase-related" evidence="11">
    <location>
        <begin position="48"/>
        <end position="424"/>
    </location>
</feature>
<dbReference type="SUPFAM" id="SSF51338">
    <property type="entry name" value="Composite domain of metallo-dependent hydrolases"/>
    <property type="match status" value="1"/>
</dbReference>
<dbReference type="FunFam" id="3.20.20.140:FF:000032">
    <property type="entry name" value="Allantoinase Dal1"/>
    <property type="match status" value="1"/>
</dbReference>
<dbReference type="GO" id="GO:0008270">
    <property type="term" value="F:zinc ion binding"/>
    <property type="evidence" value="ECO:0007669"/>
    <property type="project" value="InterPro"/>
</dbReference>
<dbReference type="AlphaFoldDB" id="A0A2M7G4Y9"/>
<dbReference type="InterPro" id="IPR032466">
    <property type="entry name" value="Metal_Hydrolase"/>
</dbReference>
<evidence type="ECO:0000256" key="4">
    <source>
        <dbReference type="ARBA" id="ARBA00010286"/>
    </source>
</evidence>
<evidence type="ECO:0000256" key="1">
    <source>
        <dbReference type="ARBA" id="ARBA00001947"/>
    </source>
</evidence>
<dbReference type="Proteomes" id="UP000231019">
    <property type="component" value="Unassembled WGS sequence"/>
</dbReference>
<dbReference type="InterPro" id="IPR006680">
    <property type="entry name" value="Amidohydro-rel"/>
</dbReference>
<dbReference type="GO" id="GO:0004038">
    <property type="term" value="F:allantoinase activity"/>
    <property type="evidence" value="ECO:0007669"/>
    <property type="project" value="UniProtKB-EC"/>
</dbReference>
<proteinExistence type="inferred from homology"/>
<comment type="cofactor">
    <cofactor evidence="1">
        <name>Zn(2+)</name>
        <dbReference type="ChEBI" id="CHEBI:29105"/>
    </cofactor>
</comment>
<dbReference type="InterPro" id="IPR002195">
    <property type="entry name" value="Dihydroorotase_CS"/>
</dbReference>
<evidence type="ECO:0000313" key="12">
    <source>
        <dbReference type="EMBL" id="PIW17007.1"/>
    </source>
</evidence>
<evidence type="ECO:0000256" key="8">
    <source>
        <dbReference type="ARBA" id="ARBA00022723"/>
    </source>
</evidence>
<comment type="subunit">
    <text evidence="6">Homotetramer.</text>
</comment>
<dbReference type="PROSITE" id="PS00482">
    <property type="entry name" value="DIHYDROOROTASE_1"/>
    <property type="match status" value="1"/>
</dbReference>
<keyword evidence="10" id="KW-0862">Zinc</keyword>
<dbReference type="InterPro" id="IPR011059">
    <property type="entry name" value="Metal-dep_hydrolase_composite"/>
</dbReference>
<evidence type="ECO:0000256" key="5">
    <source>
        <dbReference type="ARBA" id="ARBA00010368"/>
    </source>
</evidence>
<comment type="pathway">
    <text evidence="3">Nitrogen metabolism; (S)-allantoin degradation; allantoate from (S)-allantoin: step 1/1.</text>
</comment>
<dbReference type="SUPFAM" id="SSF51556">
    <property type="entry name" value="Metallo-dependent hydrolases"/>
    <property type="match status" value="1"/>
</dbReference>
<dbReference type="GO" id="GO:0000256">
    <property type="term" value="P:allantoin catabolic process"/>
    <property type="evidence" value="ECO:0007669"/>
    <property type="project" value="InterPro"/>
</dbReference>
<dbReference type="InterPro" id="IPR050138">
    <property type="entry name" value="DHOase/Allantoinase_Hydrolase"/>
</dbReference>
<evidence type="ECO:0000256" key="7">
    <source>
        <dbReference type="ARBA" id="ARBA00012863"/>
    </source>
</evidence>
<gene>
    <name evidence="12" type="primary">allB</name>
    <name evidence="12" type="ORF">COW36_10215</name>
</gene>
<dbReference type="GO" id="GO:0050897">
    <property type="term" value="F:cobalt ion binding"/>
    <property type="evidence" value="ECO:0007669"/>
    <property type="project" value="InterPro"/>
</dbReference>
<name>A0A2M7G4Y9_9BACT</name>
<dbReference type="Gene3D" id="3.20.20.140">
    <property type="entry name" value="Metal-dependent hydrolases"/>
    <property type="match status" value="1"/>
</dbReference>
<accession>A0A2M7G4Y9</accession>
<evidence type="ECO:0000313" key="13">
    <source>
        <dbReference type="Proteomes" id="UP000231019"/>
    </source>
</evidence>
<dbReference type="PANTHER" id="PTHR43668">
    <property type="entry name" value="ALLANTOINASE"/>
    <property type="match status" value="1"/>
</dbReference>
<dbReference type="Pfam" id="PF01979">
    <property type="entry name" value="Amidohydro_1"/>
    <property type="match status" value="1"/>
</dbReference>
<evidence type="ECO:0000256" key="2">
    <source>
        <dbReference type="ARBA" id="ARBA00002368"/>
    </source>
</evidence>
<evidence type="ECO:0000256" key="9">
    <source>
        <dbReference type="ARBA" id="ARBA00022801"/>
    </source>
</evidence>
<sequence length="443" mass="48427">MTALSLYSERVILPTGEQAATLHIADGKISGIELGTCTPTAENLGSAVMMPGLVDPHVHVNEPGRTEWEGFWTATRAAAAGGVTTLVDMPLNSDPVTTSVEAFALKRQVAQNQAWIDIGFWGGVVPNNQNELVAMINDGVLGFKCFLIHSGIDDFPQAQTQDLKIAMPILKQAGVPLLVHAELEGKAPVHAESQAQSYQAFLQSRPRDWEDRAIQHMVKLCRETGCPTHIVHLSSASALPDIRAAKAEGLPFSVETCPHYLYFAAETIPDGHPEYKCMPPIREQNNQEALWQALKEGLLDCIVTDHSPCIPGLKCFEAGDVLHAWGGIASLQLGLPSVWTRAQERGFSLEELAKLMSTAPADFIGQPQKGRIALGADADLVIWDPNARFKLSPEQIFFKHPVSPYLRQELRGVVKRTYLRGQLVFSEGQHAEKPQGAFLLGRK</sequence>
<dbReference type="EMBL" id="PFFQ01000031">
    <property type="protein sequence ID" value="PIW17007.1"/>
    <property type="molecule type" value="Genomic_DNA"/>
</dbReference>
<keyword evidence="9" id="KW-0378">Hydrolase</keyword>
<dbReference type="EC" id="3.5.2.5" evidence="7"/>
<dbReference type="InterPro" id="IPR017593">
    <property type="entry name" value="Allantoinase"/>
</dbReference>
<organism evidence="12 13">
    <name type="scientific">bacterium (Candidatus Blackallbacteria) CG17_big_fil_post_rev_8_21_14_2_50_48_46</name>
    <dbReference type="NCBI Taxonomy" id="2014261"/>
    <lineage>
        <taxon>Bacteria</taxon>
        <taxon>Candidatus Blackallbacteria</taxon>
    </lineage>
</organism>
<reference evidence="12 13" key="1">
    <citation type="submission" date="2017-09" db="EMBL/GenBank/DDBJ databases">
        <title>Depth-based differentiation of microbial function through sediment-hosted aquifers and enrichment of novel symbionts in the deep terrestrial subsurface.</title>
        <authorList>
            <person name="Probst A.J."/>
            <person name="Ladd B."/>
            <person name="Jarett J.K."/>
            <person name="Geller-Mcgrath D.E."/>
            <person name="Sieber C.M."/>
            <person name="Emerson J.B."/>
            <person name="Anantharaman K."/>
            <person name="Thomas B.C."/>
            <person name="Malmstrom R."/>
            <person name="Stieglmeier M."/>
            <person name="Klingl A."/>
            <person name="Woyke T."/>
            <person name="Ryan C.M."/>
            <person name="Banfield J.F."/>
        </authorList>
    </citation>
    <scope>NUCLEOTIDE SEQUENCE [LARGE SCALE GENOMIC DNA]</scope>
    <source>
        <strain evidence="12">CG17_big_fil_post_rev_8_21_14_2_50_48_46</strain>
    </source>
</reference>
<comment type="similarity">
    <text evidence="4">Belongs to the metallo-dependent hydrolases superfamily. DHOase family. Class I DHOase subfamily.</text>
</comment>
<dbReference type="NCBIfam" id="TIGR03178">
    <property type="entry name" value="allantoinase"/>
    <property type="match status" value="1"/>
</dbReference>
<keyword evidence="8" id="KW-0479">Metal-binding</keyword>